<keyword evidence="2" id="KW-1185">Reference proteome</keyword>
<evidence type="ECO:0000313" key="1">
    <source>
        <dbReference type="EMBL" id="MBD2777362.1"/>
    </source>
</evidence>
<dbReference type="EMBL" id="JACXAE010000110">
    <property type="protein sequence ID" value="MBD2777362.1"/>
    <property type="molecule type" value="Genomic_DNA"/>
</dbReference>
<evidence type="ECO:0000313" key="2">
    <source>
        <dbReference type="Proteomes" id="UP000629098"/>
    </source>
</evidence>
<sequence length="427" mass="49365">MSDRQVIRRIITCQGSIQLVTALSVLRYREKQQNFNHTYENYLVIYDLNTPEKQIEEFAAFIKKMAEKLLDWQKITYISPEKLKNISDKLTSTRPAKLYQIVHSLVGTELTEEIYLCRNWQFGNQLFINAYQSAEKICYGDSIGIYFSSNAAAFFAASTEEPQKHQLSLPTLIFNWIRSCKNQVKTLIEGWKEQLKLKTVLATIEFDRGYFVLPEIMGEVPPMSTVKLDKTYILENFQRLRSLANPNYVAQTKEKIAGFPVVILLTSNLSEACRISVDDEIIAYREFLISQGIEDTVLVIKPHPRDDITKIERLKLSLTDLFIHILVLWEPELFFLPFEVFFLEAFLSEQKILNNSMKVLAVSSACISLKLLFNVPSIVGFGDKITSNLFYENYIAGRLAHEHELRTAVENLNLNEESETRLIKETW</sequence>
<organism evidence="1 2">
    <name type="scientific">Iningainema tapete BLCC-T55</name>
    <dbReference type="NCBI Taxonomy" id="2748662"/>
    <lineage>
        <taxon>Bacteria</taxon>
        <taxon>Bacillati</taxon>
        <taxon>Cyanobacteriota</taxon>
        <taxon>Cyanophyceae</taxon>
        <taxon>Nostocales</taxon>
        <taxon>Scytonemataceae</taxon>
        <taxon>Iningainema tapete</taxon>
    </lineage>
</organism>
<dbReference type="RefSeq" id="WP_190836434.1">
    <property type="nucleotide sequence ID" value="NZ_CAWPPI010000110.1"/>
</dbReference>
<accession>A0A8J7BZD2</accession>
<name>A0A8J7BZD2_9CYAN</name>
<proteinExistence type="predicted"/>
<comment type="caution">
    <text evidence="1">The sequence shown here is derived from an EMBL/GenBank/DDBJ whole genome shotgun (WGS) entry which is preliminary data.</text>
</comment>
<dbReference type="Pfam" id="PF07388">
    <property type="entry name" value="A-2_8-polyST"/>
    <property type="match status" value="1"/>
</dbReference>
<reference evidence="1" key="1">
    <citation type="submission" date="2020-09" db="EMBL/GenBank/DDBJ databases">
        <title>Iningainema tapete sp. nov. (Scytonemataceae, Cyanobacteria) from greenhouses in central Florida (USA) produces two types of nodularin with biosynthetic potential for microcystin-LR and anabaenopeptins.</title>
        <authorList>
            <person name="Berthold D.E."/>
            <person name="Lefler F.W."/>
            <person name="Huang I.-S."/>
            <person name="Abdulla H."/>
            <person name="Zimba P.V."/>
            <person name="Laughinghouse H.D. IV."/>
        </authorList>
    </citation>
    <scope>NUCLEOTIDE SEQUENCE</scope>
    <source>
        <strain evidence="1">BLCCT55</strain>
    </source>
</reference>
<dbReference type="InterPro" id="IPR010866">
    <property type="entry name" value="A-2_8-polyST"/>
</dbReference>
<gene>
    <name evidence="1" type="ORF">ICL16_36270</name>
</gene>
<protein>
    <submittedName>
        <fullName evidence="1">Uncharacterized protein</fullName>
    </submittedName>
</protein>
<dbReference type="Proteomes" id="UP000629098">
    <property type="component" value="Unassembled WGS sequence"/>
</dbReference>
<dbReference type="AlphaFoldDB" id="A0A8J7BZD2"/>